<name>A0AA40FMM6_9HYME</name>
<evidence type="ECO:0000313" key="1">
    <source>
        <dbReference type="EMBL" id="KAK1121985.1"/>
    </source>
</evidence>
<dbReference type="Proteomes" id="UP001177670">
    <property type="component" value="Unassembled WGS sequence"/>
</dbReference>
<dbReference type="EMBL" id="JAHYIQ010000024">
    <property type="protein sequence ID" value="KAK1121985.1"/>
    <property type="molecule type" value="Genomic_DNA"/>
</dbReference>
<keyword evidence="2" id="KW-1185">Reference proteome</keyword>
<dbReference type="AlphaFoldDB" id="A0AA40FMM6"/>
<gene>
    <name evidence="1" type="ORF">K0M31_009833</name>
</gene>
<evidence type="ECO:0000313" key="2">
    <source>
        <dbReference type="Proteomes" id="UP001177670"/>
    </source>
</evidence>
<proteinExistence type="predicted"/>
<accession>A0AA40FMM6</accession>
<feature type="non-terminal residue" evidence="1">
    <location>
        <position position="147"/>
    </location>
</feature>
<reference evidence="1" key="1">
    <citation type="submission" date="2021-10" db="EMBL/GenBank/DDBJ databases">
        <title>Melipona bicolor Genome sequencing and assembly.</title>
        <authorList>
            <person name="Araujo N.S."/>
            <person name="Arias M.C."/>
        </authorList>
    </citation>
    <scope>NUCLEOTIDE SEQUENCE</scope>
    <source>
        <strain evidence="1">USP_2M_L1-L4_2017</strain>
        <tissue evidence="1">Whole body</tissue>
    </source>
</reference>
<feature type="non-terminal residue" evidence="1">
    <location>
        <position position="1"/>
    </location>
</feature>
<sequence>WRNGLLNELGSNQTITVCCIPRRHEVCRTLLREIVSPFVPGANAGTGTRSLDATLATTDAPALPSILEFAKMKPEKVLIKLAPDSGSFDRPMVENDPRVVPLSAGGDDDRAERRGRGNFRGGRGRIYKWFANQVSSLQFSDDALVIS</sequence>
<comment type="caution">
    <text evidence="1">The sequence shown here is derived from an EMBL/GenBank/DDBJ whole genome shotgun (WGS) entry which is preliminary data.</text>
</comment>
<organism evidence="1 2">
    <name type="scientific">Melipona bicolor</name>
    <dbReference type="NCBI Taxonomy" id="60889"/>
    <lineage>
        <taxon>Eukaryota</taxon>
        <taxon>Metazoa</taxon>
        <taxon>Ecdysozoa</taxon>
        <taxon>Arthropoda</taxon>
        <taxon>Hexapoda</taxon>
        <taxon>Insecta</taxon>
        <taxon>Pterygota</taxon>
        <taxon>Neoptera</taxon>
        <taxon>Endopterygota</taxon>
        <taxon>Hymenoptera</taxon>
        <taxon>Apocrita</taxon>
        <taxon>Aculeata</taxon>
        <taxon>Apoidea</taxon>
        <taxon>Anthophila</taxon>
        <taxon>Apidae</taxon>
        <taxon>Melipona</taxon>
    </lineage>
</organism>
<protein>
    <submittedName>
        <fullName evidence="1">Uncharacterized protein</fullName>
    </submittedName>
</protein>